<name>A0ABR6BQ26_9PSEU</name>
<dbReference type="EMBL" id="JACJID010000004">
    <property type="protein sequence ID" value="MBA8928800.1"/>
    <property type="molecule type" value="Genomic_DNA"/>
</dbReference>
<keyword evidence="1" id="KW-0472">Membrane</keyword>
<dbReference type="InterPro" id="IPR046253">
    <property type="entry name" value="DUF6286"/>
</dbReference>
<accession>A0ABR6BQ26</accession>
<proteinExistence type="predicted"/>
<feature type="transmembrane region" description="Helical" evidence="1">
    <location>
        <begin position="62"/>
        <end position="81"/>
    </location>
</feature>
<comment type="caution">
    <text evidence="3">The sequence shown here is derived from an EMBL/GenBank/DDBJ whole genome shotgun (WGS) entry which is preliminary data.</text>
</comment>
<feature type="domain" description="DUF6286" evidence="2">
    <location>
        <begin position="70"/>
        <end position="171"/>
    </location>
</feature>
<organism evidence="3 4">
    <name type="scientific">Kutzneria viridogrisea</name>
    <dbReference type="NCBI Taxonomy" id="47990"/>
    <lineage>
        <taxon>Bacteria</taxon>
        <taxon>Bacillati</taxon>
        <taxon>Actinomycetota</taxon>
        <taxon>Actinomycetes</taxon>
        <taxon>Pseudonocardiales</taxon>
        <taxon>Pseudonocardiaceae</taxon>
        <taxon>Kutzneria</taxon>
    </lineage>
</organism>
<evidence type="ECO:0000313" key="3">
    <source>
        <dbReference type="EMBL" id="MBA8928800.1"/>
    </source>
</evidence>
<evidence type="ECO:0000256" key="1">
    <source>
        <dbReference type="SAM" id="Phobius"/>
    </source>
</evidence>
<evidence type="ECO:0000313" key="4">
    <source>
        <dbReference type="Proteomes" id="UP000517916"/>
    </source>
</evidence>
<protein>
    <recommendedName>
        <fullName evidence="2">DUF6286 domain-containing protein</fullName>
    </recommendedName>
</protein>
<reference evidence="3 4" key="1">
    <citation type="submission" date="2020-08" db="EMBL/GenBank/DDBJ databases">
        <title>Genomic Encyclopedia of Archaeal and Bacterial Type Strains, Phase II (KMG-II): from individual species to whole genera.</title>
        <authorList>
            <person name="Goeker M."/>
        </authorList>
    </citation>
    <scope>NUCLEOTIDE SEQUENCE [LARGE SCALE GENOMIC DNA]</scope>
    <source>
        <strain evidence="3 4">DSM 43850</strain>
    </source>
</reference>
<keyword evidence="1" id="KW-1133">Transmembrane helix</keyword>
<dbReference type="Pfam" id="PF19803">
    <property type="entry name" value="DUF6286"/>
    <property type="match status" value="1"/>
</dbReference>
<gene>
    <name evidence="3" type="ORF">BC739_006017</name>
</gene>
<keyword evidence="4" id="KW-1185">Reference proteome</keyword>
<evidence type="ECO:0000259" key="2">
    <source>
        <dbReference type="Pfam" id="PF19803"/>
    </source>
</evidence>
<keyword evidence="1" id="KW-0812">Transmembrane</keyword>
<dbReference type="Proteomes" id="UP000517916">
    <property type="component" value="Unassembled WGS sequence"/>
</dbReference>
<dbReference type="RefSeq" id="WP_182839037.1">
    <property type="nucleotide sequence ID" value="NZ_BAAABQ010000047.1"/>
</dbReference>
<sequence length="178" mass="19223">MRVLVRLLSCLLGLAIAAAGGLLATEVTWWWVQPGSPPLLVPWHEWLRLLGTVNWASLPVRITAWSVAAAGLLLVLFAAAARRRDVRLNAPAPEITVTTSPRSLARTVGNSVRAAEGVTGASVTASRRRVRVRATSALKTEDQLRPRLTELAREVVGALPLPHTPSVSVVVDSPRDRR</sequence>